<evidence type="ECO:0000313" key="3">
    <source>
        <dbReference type="Proteomes" id="UP000216454"/>
    </source>
</evidence>
<proteinExistence type="predicted"/>
<dbReference type="RefSeq" id="WP_094691872.1">
    <property type="nucleotide sequence ID" value="NZ_MWWQ01000015.1"/>
</dbReference>
<keyword evidence="1" id="KW-0812">Transmembrane</keyword>
<feature type="transmembrane region" description="Helical" evidence="1">
    <location>
        <begin position="302"/>
        <end position="324"/>
    </location>
</feature>
<sequence>MAKRAVQAWWLLFCALCVVFAGFCVDSNEQIYPWGTQVASYADFSQTTLRKEDVAAHLASAAQNTPSGYFLLTKTDPGDAANGLSITWFGNEPEEAENTAFQSNQPEWFHNGRHATVRSWQDLGLSNLSGSYSFADEQTAAAFAQATGELNATVQPRGRRSPIAGVTEAVANNVGVLFLAASLVSLTFVVVWTWAGSRRNLNSVRIVNGDSPTVLVRASFVSMIRMAAIPAAISTIASFIIVSASHSWHAWAEFATTSVAIIAALIIIAAVLTLLFSLAFIPKVREIASRKDLSTRIRRGDGAFSWLCVFLALLSIPLSASAYAESGDILKDAEVWLNAQDAVTFDIQPSYNDGTHDKAFAKFFERAQDDNIMALSYSVGSMMVSSEGAPPTDEQIIQQLQPFEDVIITNSTFLDLLKVNTASMSPIDADSLPKGIQDSLNDYDGLWFMHPDGDATPYKLYTWQGSQAFPALLHSPNPGDIKTVHHPLLLVFDDAAHGLSTVNFLEAALTSGNIVFTDLPSAEKIIDEEGLDGVFYSASTVSDAAIDAAKRKRNEMTVDIASAICALCTALYCIGESARIWSWQHMREIFLRHTSGVAYPRICARHFIPRIIIQLVITLAVMTLCTKVFAQTQGIDAMIAVSCALMAIETCACMLYAKAAFRDVIMRRSD</sequence>
<dbReference type="Proteomes" id="UP000216454">
    <property type="component" value="Unassembled WGS sequence"/>
</dbReference>
<feature type="transmembrane region" description="Helical" evidence="1">
    <location>
        <begin position="611"/>
        <end position="631"/>
    </location>
</feature>
<dbReference type="AlphaFoldDB" id="A0A261ER75"/>
<name>A0A261ER75_9BIFI</name>
<feature type="transmembrane region" description="Helical" evidence="1">
    <location>
        <begin position="174"/>
        <end position="195"/>
    </location>
</feature>
<comment type="caution">
    <text evidence="2">The sequence shown here is derived from an EMBL/GenBank/DDBJ whole genome shotgun (WGS) entry which is preliminary data.</text>
</comment>
<dbReference type="EMBL" id="MWWQ01000015">
    <property type="protein sequence ID" value="OZG49351.1"/>
    <property type="molecule type" value="Genomic_DNA"/>
</dbReference>
<gene>
    <name evidence="2" type="ORF">PSSU_1552</name>
</gene>
<feature type="transmembrane region" description="Helical" evidence="1">
    <location>
        <begin position="560"/>
        <end position="582"/>
    </location>
</feature>
<protein>
    <submittedName>
        <fullName evidence="2">Lantibiotic ABC transporter permease</fullName>
    </submittedName>
</protein>
<evidence type="ECO:0000256" key="1">
    <source>
        <dbReference type="SAM" id="Phobius"/>
    </source>
</evidence>
<feature type="transmembrane region" description="Helical" evidence="1">
    <location>
        <begin position="254"/>
        <end position="281"/>
    </location>
</feature>
<dbReference type="OrthoDB" id="3243411at2"/>
<keyword evidence="3" id="KW-1185">Reference proteome</keyword>
<organism evidence="2 3">
    <name type="scientific">Pseudoscardovia suis</name>
    <dbReference type="NCBI Taxonomy" id="987063"/>
    <lineage>
        <taxon>Bacteria</taxon>
        <taxon>Bacillati</taxon>
        <taxon>Actinomycetota</taxon>
        <taxon>Actinomycetes</taxon>
        <taxon>Bifidobacteriales</taxon>
        <taxon>Bifidobacteriaceae</taxon>
        <taxon>Pseudoscardovia</taxon>
    </lineage>
</organism>
<keyword evidence="1" id="KW-0472">Membrane</keyword>
<feature type="transmembrane region" description="Helical" evidence="1">
    <location>
        <begin position="637"/>
        <end position="657"/>
    </location>
</feature>
<accession>A0A261ER75</accession>
<feature type="transmembrane region" description="Helical" evidence="1">
    <location>
        <begin position="227"/>
        <end position="248"/>
    </location>
</feature>
<reference evidence="2 3" key="1">
    <citation type="journal article" date="2017" name="BMC Genomics">
        <title>Comparative genomic and phylogenomic analyses of the Bifidobacteriaceae family.</title>
        <authorList>
            <person name="Lugli G.A."/>
            <person name="Milani C."/>
            <person name="Turroni F."/>
            <person name="Duranti S."/>
            <person name="Mancabelli L."/>
            <person name="Mangifesta M."/>
            <person name="Ferrario C."/>
            <person name="Modesto M."/>
            <person name="Mattarelli P."/>
            <person name="Jiri K."/>
            <person name="van Sinderen D."/>
            <person name="Ventura M."/>
        </authorList>
    </citation>
    <scope>NUCLEOTIDE SEQUENCE [LARGE SCALE GENOMIC DNA]</scope>
    <source>
        <strain evidence="2 3">DSM 24744</strain>
    </source>
</reference>
<keyword evidence="1" id="KW-1133">Transmembrane helix</keyword>
<evidence type="ECO:0000313" key="2">
    <source>
        <dbReference type="EMBL" id="OZG49351.1"/>
    </source>
</evidence>